<protein>
    <recommendedName>
        <fullName evidence="4">Carboxypeptidase-like protein</fullName>
    </recommendedName>
</protein>
<proteinExistence type="predicted"/>
<evidence type="ECO:0008006" key="4">
    <source>
        <dbReference type="Google" id="ProtNLM"/>
    </source>
</evidence>
<dbReference type="EMBL" id="QKTX01000005">
    <property type="protein sequence ID" value="PZV83823.1"/>
    <property type="molecule type" value="Genomic_DNA"/>
</dbReference>
<sequence>MKPHLFLVFGLLLCWNAYGQVTYSGNVIDALDKKYLEGVEVSVLGKNKVLTNSRGYFSISAIMGDTLQLSFPGFLERKIVLNEERFMLLELQDRARLLPTFQVKAEPYRFRFKDGKLYLSEDEPEAEKRLSQQVGLGTISSDSPQGVLVIYGPISYFTKRNRQLRQYEEKLEWLRRRAGYLEVIDSDSIRNELMANYRLDRTQWDHTIVRFNEFHQAHEFLDWSKERVLNALREFFRIENYLSD</sequence>
<evidence type="ECO:0000256" key="1">
    <source>
        <dbReference type="SAM" id="SignalP"/>
    </source>
</evidence>
<feature type="signal peptide" evidence="1">
    <location>
        <begin position="1"/>
        <end position="19"/>
    </location>
</feature>
<name>A0A326RR01_9BACT</name>
<dbReference type="OrthoDB" id="820054at2"/>
<accession>A0A326RR01</accession>
<keyword evidence="1" id="KW-0732">Signal</keyword>
<organism evidence="2 3">
    <name type="scientific">Algoriphagus aquaeductus</name>
    <dbReference type="NCBI Taxonomy" id="475299"/>
    <lineage>
        <taxon>Bacteria</taxon>
        <taxon>Pseudomonadati</taxon>
        <taxon>Bacteroidota</taxon>
        <taxon>Cytophagia</taxon>
        <taxon>Cytophagales</taxon>
        <taxon>Cyclobacteriaceae</taxon>
        <taxon>Algoriphagus</taxon>
    </lineage>
</organism>
<evidence type="ECO:0000313" key="3">
    <source>
        <dbReference type="Proteomes" id="UP000248917"/>
    </source>
</evidence>
<dbReference type="AlphaFoldDB" id="A0A326RR01"/>
<comment type="caution">
    <text evidence="2">The sequence shown here is derived from an EMBL/GenBank/DDBJ whole genome shotgun (WGS) entry which is preliminary data.</text>
</comment>
<feature type="chain" id="PRO_5016266958" description="Carboxypeptidase-like protein" evidence="1">
    <location>
        <begin position="20"/>
        <end position="244"/>
    </location>
</feature>
<evidence type="ECO:0000313" key="2">
    <source>
        <dbReference type="EMBL" id="PZV83823.1"/>
    </source>
</evidence>
<reference evidence="2 3" key="1">
    <citation type="submission" date="2018-06" db="EMBL/GenBank/DDBJ databases">
        <title>Genomic Encyclopedia of Archaeal and Bacterial Type Strains, Phase II (KMG-II): from individual species to whole genera.</title>
        <authorList>
            <person name="Goeker M."/>
        </authorList>
    </citation>
    <scope>NUCLEOTIDE SEQUENCE [LARGE SCALE GENOMIC DNA]</scope>
    <source>
        <strain evidence="2 3">T4</strain>
    </source>
</reference>
<keyword evidence="3" id="KW-1185">Reference proteome</keyword>
<dbReference type="RefSeq" id="WP_111392440.1">
    <property type="nucleotide sequence ID" value="NZ_QKTX01000005.1"/>
</dbReference>
<dbReference type="InterPro" id="IPR008969">
    <property type="entry name" value="CarboxyPept-like_regulatory"/>
</dbReference>
<dbReference type="Proteomes" id="UP000248917">
    <property type="component" value="Unassembled WGS sequence"/>
</dbReference>
<dbReference type="Gene3D" id="2.60.40.1120">
    <property type="entry name" value="Carboxypeptidase-like, regulatory domain"/>
    <property type="match status" value="1"/>
</dbReference>
<gene>
    <name evidence="2" type="ORF">CLV31_10546</name>
</gene>
<dbReference type="SUPFAM" id="SSF49464">
    <property type="entry name" value="Carboxypeptidase regulatory domain-like"/>
    <property type="match status" value="1"/>
</dbReference>